<keyword evidence="3" id="KW-1185">Reference proteome</keyword>
<sequence>MPPPPRRQSSRRAGAARQTCRRSRRAPRWFPPRRGRAPGRQPPAQRPPGRRQGGRRGGSRSESRPGDAWRGAADTAHERHRRQRQQGRRRRPSPSPGPPRPPTRWRKCRPRWLPARQRSGCGRPAGTVRVPPQRRQCWRSPRRLQRWRPHWTAVSTIGPGPSRRPSHPRPRPFPCR</sequence>
<dbReference type="EMBL" id="KV918817">
    <property type="protein sequence ID" value="OSX78251.1"/>
    <property type="molecule type" value="Genomic_DNA"/>
</dbReference>
<evidence type="ECO:0000313" key="3">
    <source>
        <dbReference type="Proteomes" id="UP000218209"/>
    </source>
</evidence>
<feature type="compositionally biased region" description="Basic residues" evidence="1">
    <location>
        <begin position="48"/>
        <end position="58"/>
    </location>
</feature>
<gene>
    <name evidence="2" type="ORF">BU14_0115s0022</name>
</gene>
<feature type="region of interest" description="Disordered" evidence="1">
    <location>
        <begin position="1"/>
        <end position="176"/>
    </location>
</feature>
<feature type="compositionally biased region" description="Basic residues" evidence="1">
    <location>
        <begin position="78"/>
        <end position="92"/>
    </location>
</feature>
<feature type="compositionally biased region" description="Pro residues" evidence="1">
    <location>
        <begin position="93"/>
        <end position="102"/>
    </location>
</feature>
<proteinExistence type="predicted"/>
<evidence type="ECO:0000313" key="2">
    <source>
        <dbReference type="EMBL" id="OSX78251.1"/>
    </source>
</evidence>
<feature type="compositionally biased region" description="Basic residues" evidence="1">
    <location>
        <begin position="19"/>
        <end position="37"/>
    </location>
</feature>
<dbReference type="Proteomes" id="UP000218209">
    <property type="component" value="Unassembled WGS sequence"/>
</dbReference>
<accession>A0A1X6PBI5</accession>
<reference evidence="2 3" key="1">
    <citation type="submission" date="2017-03" db="EMBL/GenBank/DDBJ databases">
        <title>WGS assembly of Porphyra umbilicalis.</title>
        <authorList>
            <person name="Brawley S.H."/>
            <person name="Blouin N.A."/>
            <person name="Ficko-Blean E."/>
            <person name="Wheeler G.L."/>
            <person name="Lohr M."/>
            <person name="Goodson H.V."/>
            <person name="Jenkins J.W."/>
            <person name="Blaby-Haas C.E."/>
            <person name="Helliwell K.E."/>
            <person name="Chan C."/>
            <person name="Marriage T."/>
            <person name="Bhattacharya D."/>
            <person name="Klein A.S."/>
            <person name="Badis Y."/>
            <person name="Brodie J."/>
            <person name="Cao Y."/>
            <person name="Collen J."/>
            <person name="Dittami S.M."/>
            <person name="Gachon C.M."/>
            <person name="Green B.R."/>
            <person name="Karpowicz S."/>
            <person name="Kim J.W."/>
            <person name="Kudahl U."/>
            <person name="Lin S."/>
            <person name="Michel G."/>
            <person name="Mittag M."/>
            <person name="Olson B.J."/>
            <person name="Pangilinan J."/>
            <person name="Peng Y."/>
            <person name="Qiu H."/>
            <person name="Shu S."/>
            <person name="Singer J.T."/>
            <person name="Smith A.G."/>
            <person name="Sprecher B.N."/>
            <person name="Wagner V."/>
            <person name="Wang W."/>
            <person name="Wang Z.-Y."/>
            <person name="Yan J."/>
            <person name="Yarish C."/>
            <person name="Zoeuner-Riek S."/>
            <person name="Zhuang Y."/>
            <person name="Zou Y."/>
            <person name="Lindquist E.A."/>
            <person name="Grimwood J."/>
            <person name="Barry K."/>
            <person name="Rokhsar D.S."/>
            <person name="Schmutz J."/>
            <person name="Stiller J.W."/>
            <person name="Grossman A.R."/>
            <person name="Prochnik S.E."/>
        </authorList>
    </citation>
    <scope>NUCLEOTIDE SEQUENCE [LARGE SCALE GENOMIC DNA]</scope>
    <source>
        <strain evidence="2">4086291</strain>
    </source>
</reference>
<dbReference type="AlphaFoldDB" id="A0A1X6PBI5"/>
<organism evidence="2 3">
    <name type="scientific">Porphyra umbilicalis</name>
    <name type="common">Purple laver</name>
    <name type="synonym">Red alga</name>
    <dbReference type="NCBI Taxonomy" id="2786"/>
    <lineage>
        <taxon>Eukaryota</taxon>
        <taxon>Rhodophyta</taxon>
        <taxon>Bangiophyceae</taxon>
        <taxon>Bangiales</taxon>
        <taxon>Bangiaceae</taxon>
        <taxon>Porphyra</taxon>
    </lineage>
</organism>
<evidence type="ECO:0000256" key="1">
    <source>
        <dbReference type="SAM" id="MobiDB-lite"/>
    </source>
</evidence>
<protein>
    <submittedName>
        <fullName evidence="2">Uncharacterized protein</fullName>
    </submittedName>
</protein>
<name>A0A1X6PBI5_PORUM</name>
<feature type="compositionally biased region" description="Basic residues" evidence="1">
    <location>
        <begin position="136"/>
        <end position="149"/>
    </location>
</feature>